<dbReference type="InterPro" id="IPR017853">
    <property type="entry name" value="GH"/>
</dbReference>
<dbReference type="RefSeq" id="WP_067876794.1">
    <property type="nucleotide sequence ID" value="NZ_JAAXOP010000024.1"/>
</dbReference>
<comment type="caution">
    <text evidence="1">The sequence shown here is derived from an EMBL/GenBank/DDBJ whole genome shotgun (WGS) entry which is preliminary data.</text>
</comment>
<gene>
    <name evidence="1" type="ORF">HGA08_28265</name>
</gene>
<keyword evidence="2" id="KW-1185">Reference proteome</keyword>
<dbReference type="Proteomes" id="UP000565711">
    <property type="component" value="Unassembled WGS sequence"/>
</dbReference>
<proteinExistence type="predicted"/>
<accession>A0A846Y4D1</accession>
<dbReference type="AlphaFoldDB" id="A0A846Y4D1"/>
<name>A0A846Y4D1_9NOCA</name>
<organism evidence="1 2">
    <name type="scientific">Nocardia vermiculata</name>
    <dbReference type="NCBI Taxonomy" id="257274"/>
    <lineage>
        <taxon>Bacteria</taxon>
        <taxon>Bacillati</taxon>
        <taxon>Actinomycetota</taxon>
        <taxon>Actinomycetes</taxon>
        <taxon>Mycobacteriales</taxon>
        <taxon>Nocardiaceae</taxon>
        <taxon>Nocardia</taxon>
    </lineage>
</organism>
<dbReference type="Gene3D" id="3.20.20.80">
    <property type="entry name" value="Glycosidases"/>
    <property type="match status" value="1"/>
</dbReference>
<evidence type="ECO:0000313" key="2">
    <source>
        <dbReference type="Proteomes" id="UP000565711"/>
    </source>
</evidence>
<evidence type="ECO:0000313" key="1">
    <source>
        <dbReference type="EMBL" id="NKY54093.1"/>
    </source>
</evidence>
<sequence>MRGRGITYDTGFVRGGTTTWEFDSTVARRELEIIRDELHCTAVQLTGGDPERLEIAARHAADLGLEIWFSPYPLELTTAEILELFADCAQRAERIRSTGAAVVFVTGVELTLMNRGFLAGETAMERVGTLFGDLETRTERIAEVSARLDDFLREAVAVVRHHFHGRLTYCAIPFEQIDWTPFDVVSVELIRSAEVADRFRDGVRSLVAQGKPVAITGFGTATWHGAADVAPRSMEIVEYDSTGAPVRLTGHYVRDEAEQAGYLTELLEIFDSEGVDSTFVFLFALHDYPHRPDGDPRDDLDMAGLGIVKVLEGRPGTTYPEMSWEPKAAFHSVAAFYAGTT</sequence>
<dbReference type="SUPFAM" id="SSF51445">
    <property type="entry name" value="(Trans)glycosidases"/>
    <property type="match status" value="1"/>
</dbReference>
<protein>
    <recommendedName>
        <fullName evidence="3">Abortive infection protein</fullName>
    </recommendedName>
</protein>
<reference evidence="1 2" key="1">
    <citation type="submission" date="2020-04" db="EMBL/GenBank/DDBJ databases">
        <title>MicrobeNet Type strains.</title>
        <authorList>
            <person name="Nicholson A.C."/>
        </authorList>
    </citation>
    <scope>NUCLEOTIDE SEQUENCE [LARGE SCALE GENOMIC DNA]</scope>
    <source>
        <strain evidence="1 2">JCM 12354</strain>
    </source>
</reference>
<evidence type="ECO:0008006" key="3">
    <source>
        <dbReference type="Google" id="ProtNLM"/>
    </source>
</evidence>
<dbReference type="EMBL" id="JAAXOP010000024">
    <property type="protein sequence ID" value="NKY54093.1"/>
    <property type="molecule type" value="Genomic_DNA"/>
</dbReference>